<dbReference type="STRING" id="1169540.A0A0G4H7N4"/>
<dbReference type="GO" id="GO:0005978">
    <property type="term" value="P:glycogen biosynthetic process"/>
    <property type="evidence" value="ECO:0007669"/>
    <property type="project" value="InterPro"/>
</dbReference>
<dbReference type="OrthoDB" id="408870at2759"/>
<dbReference type="InParanoid" id="A0A0G4H7N4"/>
<evidence type="ECO:0000256" key="2">
    <source>
        <dbReference type="ARBA" id="ARBA00009000"/>
    </source>
</evidence>
<keyword evidence="4" id="KW-0328">Glycosyltransferase</keyword>
<dbReference type="PANTHER" id="PTHR43651">
    <property type="entry name" value="1,4-ALPHA-GLUCAN-BRANCHING ENZYME"/>
    <property type="match status" value="1"/>
</dbReference>
<evidence type="ECO:0000256" key="1">
    <source>
        <dbReference type="ARBA" id="ARBA00000826"/>
    </source>
</evidence>
<gene>
    <name evidence="9" type="ORF">Vbra_19757</name>
</gene>
<dbReference type="PhylomeDB" id="A0A0G4H7N4"/>
<feature type="compositionally biased region" description="Low complexity" evidence="7">
    <location>
        <begin position="1"/>
        <end position="18"/>
    </location>
</feature>
<evidence type="ECO:0000313" key="10">
    <source>
        <dbReference type="Proteomes" id="UP000041254"/>
    </source>
</evidence>
<dbReference type="GO" id="GO:0003844">
    <property type="term" value="F:1,4-alpha-glucan branching enzyme activity"/>
    <property type="evidence" value="ECO:0007669"/>
    <property type="project" value="UniProtKB-EC"/>
</dbReference>
<keyword evidence="5" id="KW-0808">Transferase</keyword>
<dbReference type="Gene3D" id="3.20.20.80">
    <property type="entry name" value="Glycosidases"/>
    <property type="match status" value="1"/>
</dbReference>
<dbReference type="SUPFAM" id="SSF51445">
    <property type="entry name" value="(Trans)glycosidases"/>
    <property type="match status" value="1"/>
</dbReference>
<dbReference type="GO" id="GO:0005737">
    <property type="term" value="C:cytoplasm"/>
    <property type="evidence" value="ECO:0007669"/>
    <property type="project" value="TreeGrafter"/>
</dbReference>
<evidence type="ECO:0000256" key="3">
    <source>
        <dbReference type="ARBA" id="ARBA00012541"/>
    </source>
</evidence>
<organism evidence="9 10">
    <name type="scientific">Vitrella brassicaformis (strain CCMP3155)</name>
    <dbReference type="NCBI Taxonomy" id="1169540"/>
    <lineage>
        <taxon>Eukaryota</taxon>
        <taxon>Sar</taxon>
        <taxon>Alveolata</taxon>
        <taxon>Colpodellida</taxon>
        <taxon>Vitrellaceae</taxon>
        <taxon>Vitrella</taxon>
    </lineage>
</organism>
<dbReference type="SMART" id="SM00642">
    <property type="entry name" value="Aamy"/>
    <property type="match status" value="1"/>
</dbReference>
<dbReference type="PANTHER" id="PTHR43651:SF3">
    <property type="entry name" value="1,4-ALPHA-GLUCAN-BRANCHING ENZYME"/>
    <property type="match status" value="1"/>
</dbReference>
<dbReference type="InterPro" id="IPR037439">
    <property type="entry name" value="Branching_enzy"/>
</dbReference>
<name>A0A0G4H7N4_VITBC</name>
<evidence type="ECO:0000256" key="4">
    <source>
        <dbReference type="ARBA" id="ARBA00022676"/>
    </source>
</evidence>
<dbReference type="EC" id="2.4.1.18" evidence="3"/>
<evidence type="ECO:0000256" key="7">
    <source>
        <dbReference type="SAM" id="MobiDB-lite"/>
    </source>
</evidence>
<dbReference type="EMBL" id="CDMY01001052">
    <property type="protein sequence ID" value="CEM39772.1"/>
    <property type="molecule type" value="Genomic_DNA"/>
</dbReference>
<sequence>MEDPSPQSTTTSTAPESSPSHEEAVSIDKHLDAGVDAVRRHKPWRYYGAVVDKTSQKTTFRVYAPEATCVLLLRAGNGWGEREERLERGEDGTWTITIDEDLTGSEYKYRVQNHHDYLPHPGYDMWRLDPFTFDCVGEGRVWNAVVTDHLKFKWTHKHHTKGREPMSIYELHLGGFCPFGNYRDIATKIVQHCGWLGFTHVQIMPPFQTPLYESWGYLVSLPYCMYHRYGTLDDFKWLVNHLHEHDIGVIVDVPLGFTIKDWDTGIAMFDGTDVYHHHHLSLKGWNDQWNTRVYNHDSQYVRDYLIGILAYMHEECGVDGVRIDAVAAQVYQDYDRGLKSWRKNDWGSFTEEDWRLINGLGGDKHMGAYYLSEAVDLPALKFLRELHQRLLERYPSFFTIAEESRRVFPKLACPIEEGGLGFTYAQDLAEMHRMRRYLHKFTEHRKVEEIEGVLLSSRPEKMISPITTHDEAANGKLRIFSEMGNHLQLIGLAAFMYFRPGVPMVFMGDEFGEEGSFTVGSGDRPVGLDWSKTGPHAQMHQQMLIANFHDLNAILTKEPAFRRQDSSSLDRNGSHNQFKWISFVRWGSDEHSWTSGSELDHKDDLVFVRNENHGHVPANIYVPSEGEWRVIYNSIDERYIGKHDYNQHDPYWTAHSQGRFLYLWLAPFQNIALKRVTPTPTHKGDAHTHQLEDRSGECGPIATPPTVAEGLASGGRGAASTEMDYGRLSALSESDETVRTEG</sequence>
<dbReference type="GO" id="GO:0004553">
    <property type="term" value="F:hydrolase activity, hydrolyzing O-glycosyl compounds"/>
    <property type="evidence" value="ECO:0007669"/>
    <property type="project" value="InterPro"/>
</dbReference>
<dbReference type="VEuPathDB" id="CryptoDB:Vbra_19757"/>
<dbReference type="InterPro" id="IPR017853">
    <property type="entry name" value="GH"/>
</dbReference>
<dbReference type="PIRSF" id="PIRSF000463">
    <property type="entry name" value="GlgB"/>
    <property type="match status" value="1"/>
</dbReference>
<dbReference type="GO" id="GO:0043169">
    <property type="term" value="F:cation binding"/>
    <property type="evidence" value="ECO:0007669"/>
    <property type="project" value="InterPro"/>
</dbReference>
<feature type="compositionally biased region" description="Basic and acidic residues" evidence="7">
    <location>
        <begin position="682"/>
        <end position="696"/>
    </location>
</feature>
<dbReference type="Proteomes" id="UP000041254">
    <property type="component" value="Unassembled WGS sequence"/>
</dbReference>
<dbReference type="InterPro" id="IPR004193">
    <property type="entry name" value="Glyco_hydro_13_N"/>
</dbReference>
<dbReference type="Pfam" id="PF02806">
    <property type="entry name" value="Alpha-amylase_C"/>
    <property type="match status" value="1"/>
</dbReference>
<dbReference type="InterPro" id="IPR006048">
    <property type="entry name" value="A-amylase/branching_C"/>
</dbReference>
<feature type="active site" description="Proton donor" evidence="6">
    <location>
        <position position="402"/>
    </location>
</feature>
<evidence type="ECO:0000313" key="9">
    <source>
        <dbReference type="EMBL" id="CEM39772.1"/>
    </source>
</evidence>
<feature type="active site" description="Nucleophile" evidence="6">
    <location>
        <position position="324"/>
    </location>
</feature>
<comment type="catalytic activity">
    <reaction evidence="1">
        <text>Transfers a segment of a (1-&gt;4)-alpha-D-glucan chain to a primary hydroxy group in a similar glucan chain.</text>
        <dbReference type="EC" id="2.4.1.18"/>
    </reaction>
</comment>
<dbReference type="AlphaFoldDB" id="A0A0G4H7N4"/>
<comment type="similarity">
    <text evidence="2">Belongs to the glycosyl hydrolase 13 family. GlgB subfamily.</text>
</comment>
<dbReference type="InterPro" id="IPR013783">
    <property type="entry name" value="Ig-like_fold"/>
</dbReference>
<proteinExistence type="inferred from homology"/>
<keyword evidence="10" id="KW-1185">Reference proteome</keyword>
<evidence type="ECO:0000256" key="5">
    <source>
        <dbReference type="ARBA" id="ARBA00022679"/>
    </source>
</evidence>
<dbReference type="Gene3D" id="2.60.40.10">
    <property type="entry name" value="Immunoglobulins"/>
    <property type="match status" value="1"/>
</dbReference>
<dbReference type="InterPro" id="IPR006047">
    <property type="entry name" value="GH13_cat_dom"/>
</dbReference>
<feature type="region of interest" description="Disordered" evidence="7">
    <location>
        <begin position="679"/>
        <end position="742"/>
    </location>
</feature>
<feature type="region of interest" description="Disordered" evidence="7">
    <location>
        <begin position="1"/>
        <end position="26"/>
    </location>
</feature>
<reference evidence="9 10" key="1">
    <citation type="submission" date="2014-11" db="EMBL/GenBank/DDBJ databases">
        <authorList>
            <person name="Zhu J."/>
            <person name="Qi W."/>
            <person name="Song R."/>
        </authorList>
    </citation>
    <scope>NUCLEOTIDE SEQUENCE [LARGE SCALE GENOMIC DNA]</scope>
</reference>
<evidence type="ECO:0000256" key="6">
    <source>
        <dbReference type="PIRSR" id="PIRSR000463-1"/>
    </source>
</evidence>
<evidence type="ECO:0000259" key="8">
    <source>
        <dbReference type="SMART" id="SM00642"/>
    </source>
</evidence>
<dbReference type="Pfam" id="PF02922">
    <property type="entry name" value="CBM_48"/>
    <property type="match status" value="1"/>
</dbReference>
<accession>A0A0G4H7N4</accession>
<protein>
    <recommendedName>
        <fullName evidence="3">1,4-alpha-glucan branching enzyme</fullName>
        <ecNumber evidence="3">2.4.1.18</ecNumber>
    </recommendedName>
</protein>
<feature type="domain" description="Glycosyl hydrolase family 13 catalytic" evidence="8">
    <location>
        <begin position="170"/>
        <end position="549"/>
    </location>
</feature>